<evidence type="ECO:0008006" key="4">
    <source>
        <dbReference type="Google" id="ProtNLM"/>
    </source>
</evidence>
<feature type="region of interest" description="Disordered" evidence="1">
    <location>
        <begin position="1"/>
        <end position="33"/>
    </location>
</feature>
<dbReference type="Gene3D" id="3.30.110.170">
    <property type="entry name" value="Protein of unknown function (DUF541), domain 1"/>
    <property type="match status" value="1"/>
</dbReference>
<dbReference type="Gene3D" id="3.30.70.2970">
    <property type="entry name" value="Protein of unknown function (DUF541), domain 2"/>
    <property type="match status" value="1"/>
</dbReference>
<gene>
    <name evidence="2" type="ORF">BHE16_03860</name>
</gene>
<protein>
    <recommendedName>
        <fullName evidence="4">SIMPL domain-containing protein</fullName>
    </recommendedName>
</protein>
<dbReference type="RefSeq" id="WP_071893773.1">
    <property type="nucleotide sequence ID" value="NZ_CP018135.1"/>
</dbReference>
<dbReference type="AlphaFoldDB" id="A0A1L2ZMP2"/>
<name>A0A1L2ZMP2_9MICC</name>
<organism evidence="2 3">
    <name type="scientific">Neomicrococcus aestuarii</name>
    <dbReference type="NCBI Taxonomy" id="556325"/>
    <lineage>
        <taxon>Bacteria</taxon>
        <taxon>Bacillati</taxon>
        <taxon>Actinomycetota</taxon>
        <taxon>Actinomycetes</taxon>
        <taxon>Micrococcales</taxon>
        <taxon>Micrococcaceae</taxon>
        <taxon>Neomicrococcus</taxon>
    </lineage>
</organism>
<dbReference type="InterPro" id="IPR007497">
    <property type="entry name" value="SIMPL/DUF541"/>
</dbReference>
<dbReference type="PANTHER" id="PTHR34387">
    <property type="entry name" value="SLR1258 PROTEIN"/>
    <property type="match status" value="1"/>
</dbReference>
<dbReference type="KEGG" id="nae:BHE16_03860"/>
<dbReference type="InterPro" id="IPR052022">
    <property type="entry name" value="26kDa_periplasmic_antigen"/>
</dbReference>
<dbReference type="Pfam" id="PF04402">
    <property type="entry name" value="SIMPL"/>
    <property type="match status" value="1"/>
</dbReference>
<keyword evidence="3" id="KW-1185">Reference proteome</keyword>
<dbReference type="PANTHER" id="PTHR34387:SF2">
    <property type="entry name" value="SLR1258 PROTEIN"/>
    <property type="match status" value="1"/>
</dbReference>
<evidence type="ECO:0000313" key="2">
    <source>
        <dbReference type="EMBL" id="APF40292.1"/>
    </source>
</evidence>
<dbReference type="GO" id="GO:0006974">
    <property type="term" value="P:DNA damage response"/>
    <property type="evidence" value="ECO:0007669"/>
    <property type="project" value="TreeGrafter"/>
</dbReference>
<evidence type="ECO:0000256" key="1">
    <source>
        <dbReference type="SAM" id="MobiDB-lite"/>
    </source>
</evidence>
<accession>A0A1L2ZMP2</accession>
<feature type="compositionally biased region" description="Low complexity" evidence="1">
    <location>
        <begin position="15"/>
        <end position="25"/>
    </location>
</feature>
<sequence>MSSNNTPQDHAWDPSTSGSSSHTISVQGVGVGPTSPDSATVFIPLETRADTAAGAFQSVSSVAQQVIPAVREAAPNARISTASIGVNPDVQWLENRSVVVGYLASVTVTATDVPLDSVAAVLSAAISAGGDTARIGGVEYYTASVGDAITTAREMAFADALARATQLAALAQRKLGAVVSIKEGVEDSAPIPLAREFKSAAVQSADMPVLGGEISHTVSLRVEFALV</sequence>
<reference evidence="2 3" key="1">
    <citation type="submission" date="2016-11" db="EMBL/GenBank/DDBJ databases">
        <title>Genome sequencing of Zhihengliuella aestuarii B18 antagonistic to Plasmodiophora brassicae.</title>
        <authorList>
            <person name="Luo Y."/>
        </authorList>
    </citation>
    <scope>NUCLEOTIDE SEQUENCE [LARGE SCALE GENOMIC DNA]</scope>
    <source>
        <strain evidence="2 3">B18</strain>
    </source>
</reference>
<evidence type="ECO:0000313" key="3">
    <source>
        <dbReference type="Proteomes" id="UP000183530"/>
    </source>
</evidence>
<proteinExistence type="predicted"/>
<dbReference type="Proteomes" id="UP000183530">
    <property type="component" value="Chromosome"/>
</dbReference>
<dbReference type="STRING" id="556325.BHE16_03860"/>
<dbReference type="EMBL" id="CP018135">
    <property type="protein sequence ID" value="APF40292.1"/>
    <property type="molecule type" value="Genomic_DNA"/>
</dbReference>